<comment type="subcellular location">
    <subcellularLocation>
        <location evidence="2">Cytoplasm</location>
    </subcellularLocation>
</comment>
<dbReference type="InterPro" id="IPR005627">
    <property type="entry name" value="CutC-like"/>
</dbReference>
<dbReference type="GO" id="GO:0005507">
    <property type="term" value="F:copper ion binding"/>
    <property type="evidence" value="ECO:0007669"/>
    <property type="project" value="TreeGrafter"/>
</dbReference>
<organism evidence="3 4">
    <name type="scientific">Gluconobacter morbifer G707</name>
    <dbReference type="NCBI Taxonomy" id="1088869"/>
    <lineage>
        <taxon>Bacteria</taxon>
        <taxon>Pseudomonadati</taxon>
        <taxon>Pseudomonadota</taxon>
        <taxon>Alphaproteobacteria</taxon>
        <taxon>Acetobacterales</taxon>
        <taxon>Acetobacteraceae</taxon>
        <taxon>Gluconobacter</taxon>
    </lineage>
</organism>
<protein>
    <recommendedName>
        <fullName evidence="2">PF03932 family protein CutC</fullName>
    </recommendedName>
</protein>
<dbReference type="EMBL" id="AGQV01000001">
    <property type="protein sequence ID" value="EHH68722.1"/>
    <property type="molecule type" value="Genomic_DNA"/>
</dbReference>
<dbReference type="SUPFAM" id="SSF110395">
    <property type="entry name" value="CutC-like"/>
    <property type="match status" value="1"/>
</dbReference>
<dbReference type="Proteomes" id="UP000004949">
    <property type="component" value="Unassembled WGS sequence"/>
</dbReference>
<evidence type="ECO:0000256" key="1">
    <source>
        <dbReference type="ARBA" id="ARBA00007768"/>
    </source>
</evidence>
<proteinExistence type="inferred from homology"/>
<name>G6XEW4_9PROT</name>
<dbReference type="PANTHER" id="PTHR12598">
    <property type="entry name" value="COPPER HOMEOSTASIS PROTEIN CUTC"/>
    <property type="match status" value="1"/>
</dbReference>
<keyword evidence="4" id="KW-1185">Reference proteome</keyword>
<keyword evidence="2" id="KW-0963">Cytoplasm</keyword>
<evidence type="ECO:0000256" key="2">
    <source>
        <dbReference type="HAMAP-Rule" id="MF_00795"/>
    </source>
</evidence>
<dbReference type="PATRIC" id="fig|1088869.3.peg.27"/>
<gene>
    <name evidence="2" type="primary">cutC</name>
    <name evidence="3" type="ORF">GMO_00290</name>
</gene>
<dbReference type="RefSeq" id="WP_008850180.1">
    <property type="nucleotide sequence ID" value="NZ_AGQV01000001.1"/>
</dbReference>
<dbReference type="PANTHER" id="PTHR12598:SF0">
    <property type="entry name" value="COPPER HOMEOSTASIS PROTEIN CUTC HOMOLOG"/>
    <property type="match status" value="1"/>
</dbReference>
<accession>G6XEW4</accession>
<dbReference type="Gene3D" id="3.20.20.380">
    <property type="entry name" value="Copper homeostasis (CutC) domain"/>
    <property type="match status" value="1"/>
</dbReference>
<comment type="caution">
    <text evidence="3">The sequence shown here is derived from an EMBL/GenBank/DDBJ whole genome shotgun (WGS) entry which is preliminary data.</text>
</comment>
<dbReference type="GO" id="GO:0005737">
    <property type="term" value="C:cytoplasm"/>
    <property type="evidence" value="ECO:0007669"/>
    <property type="project" value="UniProtKB-SubCell"/>
</dbReference>
<dbReference type="InterPro" id="IPR036822">
    <property type="entry name" value="CutC-like_dom_sf"/>
</dbReference>
<evidence type="ECO:0000313" key="4">
    <source>
        <dbReference type="Proteomes" id="UP000004949"/>
    </source>
</evidence>
<comment type="caution">
    <text evidence="2">Once thought to be involved in copper homeostasis, experiments in E.coli have shown this is not the case.</text>
</comment>
<dbReference type="AlphaFoldDB" id="G6XEW4"/>
<reference evidence="3 4" key="1">
    <citation type="submission" date="2011-10" db="EMBL/GenBank/DDBJ databases">
        <title>Genome sequence of Gluconobacter morbifer G707, isolated from Drosophila gut.</title>
        <authorList>
            <person name="Lee W.-J."/>
            <person name="Kim E.-K."/>
        </authorList>
    </citation>
    <scope>NUCLEOTIDE SEQUENCE [LARGE SCALE GENOMIC DNA]</scope>
    <source>
        <strain evidence="3 4">G707</strain>
    </source>
</reference>
<sequence length="247" mass="25828">MTELEICVDTSAGLAVAQSQNVSRIELCSALALGGLTPSPGLMHLASNSPVPVYAMIRPRSGNFVFTPLEEAAMLADIAAARSAGLAGVVLGASMPDQSLNEAMLKRLITSCGSMGRTLHRAFDLVPDPSKALETVIRLGFDRILTSGCAPTAPEGMSVLKALVQQARGRIDIMGGSGVTPDNVAMLVRETGINAVHGSCRPQVSANSEKDLRTDRSIQLGFGTTPPLPSPAVIQAVRTAMQNHEDI</sequence>
<comment type="similarity">
    <text evidence="1 2">Belongs to the CutC family.</text>
</comment>
<evidence type="ECO:0000313" key="3">
    <source>
        <dbReference type="EMBL" id="EHH68722.1"/>
    </source>
</evidence>
<dbReference type="eggNOG" id="COG3142">
    <property type="taxonomic scope" value="Bacteria"/>
</dbReference>
<dbReference type="STRING" id="1088869.GMO_00290"/>
<dbReference type="OrthoDB" id="9815677at2"/>
<dbReference type="HAMAP" id="MF_00795">
    <property type="entry name" value="CutC"/>
    <property type="match status" value="1"/>
</dbReference>
<dbReference type="Pfam" id="PF03932">
    <property type="entry name" value="CutC"/>
    <property type="match status" value="1"/>
</dbReference>